<protein>
    <recommendedName>
        <fullName evidence="2">histidine kinase</fullName>
        <ecNumber evidence="2">2.7.13.3</ecNumber>
    </recommendedName>
</protein>
<dbReference type="EC" id="2.7.13.3" evidence="2"/>
<evidence type="ECO:0000256" key="5">
    <source>
        <dbReference type="ARBA" id="ARBA00022777"/>
    </source>
</evidence>
<evidence type="ECO:0000256" key="3">
    <source>
        <dbReference type="ARBA" id="ARBA00022553"/>
    </source>
</evidence>
<evidence type="ECO:0000256" key="6">
    <source>
        <dbReference type="ARBA" id="ARBA00023012"/>
    </source>
</evidence>
<dbReference type="AlphaFoldDB" id="A0A7V3RER5"/>
<evidence type="ECO:0000256" key="1">
    <source>
        <dbReference type="ARBA" id="ARBA00000085"/>
    </source>
</evidence>
<evidence type="ECO:0000313" key="10">
    <source>
        <dbReference type="EMBL" id="HGE75296.1"/>
    </source>
</evidence>
<dbReference type="Pfam" id="PF00512">
    <property type="entry name" value="HisKA"/>
    <property type="match status" value="1"/>
</dbReference>
<dbReference type="PANTHER" id="PTHR43711:SF1">
    <property type="entry name" value="HISTIDINE KINASE 1"/>
    <property type="match status" value="1"/>
</dbReference>
<feature type="coiled-coil region" evidence="8">
    <location>
        <begin position="187"/>
        <end position="214"/>
    </location>
</feature>
<evidence type="ECO:0000256" key="2">
    <source>
        <dbReference type="ARBA" id="ARBA00012438"/>
    </source>
</evidence>
<dbReference type="InterPro" id="IPR050736">
    <property type="entry name" value="Sensor_HK_Regulatory"/>
</dbReference>
<evidence type="ECO:0000256" key="8">
    <source>
        <dbReference type="SAM" id="Coils"/>
    </source>
</evidence>
<keyword evidence="7" id="KW-0472">Membrane</keyword>
<dbReference type="SUPFAM" id="SSF55874">
    <property type="entry name" value="ATPase domain of HSP90 chaperone/DNA topoisomerase II/histidine kinase"/>
    <property type="match status" value="1"/>
</dbReference>
<dbReference type="CDD" id="cd00075">
    <property type="entry name" value="HATPase"/>
    <property type="match status" value="1"/>
</dbReference>
<organism evidence="10">
    <name type="scientific">Mesoaciditoga lauensis</name>
    <dbReference type="NCBI Taxonomy" id="1495039"/>
    <lineage>
        <taxon>Bacteria</taxon>
        <taxon>Thermotogati</taxon>
        <taxon>Thermotogota</taxon>
        <taxon>Thermotogae</taxon>
        <taxon>Mesoaciditogales</taxon>
        <taxon>Mesoaciditogaceae</taxon>
        <taxon>Mesoaciditoga</taxon>
    </lineage>
</organism>
<dbReference type="Gene3D" id="1.10.287.130">
    <property type="match status" value="1"/>
</dbReference>
<dbReference type="PROSITE" id="PS50109">
    <property type="entry name" value="HIS_KIN"/>
    <property type="match status" value="1"/>
</dbReference>
<keyword evidence="4" id="KW-0808">Transferase</keyword>
<sequence>MNGKVQAINVGTIDLPSFLSNFTVKLNAAEKPEQCIEELKEASQNFFSIDWYAYILEGKFYGRELSPHVLEFASWSSQKRKISIIPINGSSILFIPLFSRKKDIGIFIAEIKNDPDDVKMGAIDIESFIAFETSMIVENMILTTELVRKNEYVSEAKNYLENVLNSLNYAVIVLDMYKGEEFSNEPYKKLHEKNEEIKEHIENAAKESLTYRKELSNEIEVNGDFYSIHVVPVTLSSGLKIVASVQDITNTKELERLQKIDKMKDNFVAVVSHELKTPLSAILAYSETLIGSIDSIDKGTLEEFAKTIKSEAEHLSSIIEDMINFSKMSSNNLSMTFGRVDLVKIMKDAYDGFKMQASSNGVKFILNLKDDLPNAYVTADPKRIRQCLDNLLSNAFKYNDSKTPEVVMSAEAVNEGYILSIYDNGSPIPEEERGKIFDKFFRGSNSSSVSGTGLGLAISKEIIELHRGKIWVEGNSNCTFSIFLPKKDWLNAVKEK</sequence>
<keyword evidence="5 10" id="KW-0418">Kinase</keyword>
<dbReference type="PRINTS" id="PR00344">
    <property type="entry name" value="BCTRLSENSOR"/>
</dbReference>
<evidence type="ECO:0000259" key="9">
    <source>
        <dbReference type="PROSITE" id="PS50109"/>
    </source>
</evidence>
<dbReference type="Pfam" id="PF02518">
    <property type="entry name" value="HATPase_c"/>
    <property type="match status" value="1"/>
</dbReference>
<dbReference type="SMART" id="SM00388">
    <property type="entry name" value="HisKA"/>
    <property type="match status" value="1"/>
</dbReference>
<keyword evidence="3" id="KW-0597">Phosphoprotein</keyword>
<dbReference type="FunFam" id="1.10.287.130:FF:000001">
    <property type="entry name" value="Two-component sensor histidine kinase"/>
    <property type="match status" value="1"/>
</dbReference>
<evidence type="ECO:0000256" key="7">
    <source>
        <dbReference type="ARBA" id="ARBA00023136"/>
    </source>
</evidence>
<comment type="caution">
    <text evidence="10">The sequence shown here is derived from an EMBL/GenBank/DDBJ whole genome shotgun (WGS) entry which is preliminary data.</text>
</comment>
<keyword evidence="8" id="KW-0175">Coiled coil</keyword>
<dbReference type="InterPro" id="IPR036890">
    <property type="entry name" value="HATPase_C_sf"/>
</dbReference>
<name>A0A7V3RER5_9BACT</name>
<reference evidence="10" key="1">
    <citation type="journal article" date="2020" name="mSystems">
        <title>Genome- and Community-Level Interaction Insights into Carbon Utilization and Element Cycling Functions of Hydrothermarchaeota in Hydrothermal Sediment.</title>
        <authorList>
            <person name="Zhou Z."/>
            <person name="Liu Y."/>
            <person name="Xu W."/>
            <person name="Pan J."/>
            <person name="Luo Z.H."/>
            <person name="Li M."/>
        </authorList>
    </citation>
    <scope>NUCLEOTIDE SEQUENCE [LARGE SCALE GENOMIC DNA]</scope>
    <source>
        <strain evidence="10">SpSt-966</strain>
    </source>
</reference>
<keyword evidence="6" id="KW-0902">Two-component regulatory system</keyword>
<dbReference type="InterPro" id="IPR004358">
    <property type="entry name" value="Sig_transdc_His_kin-like_C"/>
</dbReference>
<dbReference type="PANTHER" id="PTHR43711">
    <property type="entry name" value="TWO-COMPONENT HISTIDINE KINASE"/>
    <property type="match status" value="1"/>
</dbReference>
<dbReference type="InterPro" id="IPR003661">
    <property type="entry name" value="HisK_dim/P_dom"/>
</dbReference>
<dbReference type="InterPro" id="IPR036097">
    <property type="entry name" value="HisK_dim/P_sf"/>
</dbReference>
<dbReference type="SMART" id="SM00387">
    <property type="entry name" value="HATPase_c"/>
    <property type="match status" value="1"/>
</dbReference>
<dbReference type="EMBL" id="DTPE01000174">
    <property type="protein sequence ID" value="HGE75296.1"/>
    <property type="molecule type" value="Genomic_DNA"/>
</dbReference>
<dbReference type="SUPFAM" id="SSF47384">
    <property type="entry name" value="Homodimeric domain of signal transducing histidine kinase"/>
    <property type="match status" value="1"/>
</dbReference>
<evidence type="ECO:0000256" key="4">
    <source>
        <dbReference type="ARBA" id="ARBA00022679"/>
    </source>
</evidence>
<comment type="catalytic activity">
    <reaction evidence="1">
        <text>ATP + protein L-histidine = ADP + protein N-phospho-L-histidine.</text>
        <dbReference type="EC" id="2.7.13.3"/>
    </reaction>
</comment>
<dbReference type="Gene3D" id="3.30.565.10">
    <property type="entry name" value="Histidine kinase-like ATPase, C-terminal domain"/>
    <property type="match status" value="1"/>
</dbReference>
<dbReference type="GO" id="GO:0000155">
    <property type="term" value="F:phosphorelay sensor kinase activity"/>
    <property type="evidence" value="ECO:0007669"/>
    <property type="project" value="InterPro"/>
</dbReference>
<dbReference type="InterPro" id="IPR003594">
    <property type="entry name" value="HATPase_dom"/>
</dbReference>
<dbReference type="InterPro" id="IPR005467">
    <property type="entry name" value="His_kinase_dom"/>
</dbReference>
<accession>A0A7V3RER5</accession>
<dbReference type="CDD" id="cd00082">
    <property type="entry name" value="HisKA"/>
    <property type="match status" value="1"/>
</dbReference>
<feature type="domain" description="Histidine kinase" evidence="9">
    <location>
        <begin position="270"/>
        <end position="488"/>
    </location>
</feature>
<dbReference type="FunFam" id="3.30.565.10:FF:000006">
    <property type="entry name" value="Sensor histidine kinase WalK"/>
    <property type="match status" value="1"/>
</dbReference>
<proteinExistence type="predicted"/>
<gene>
    <name evidence="10" type="ORF">ENX73_04140</name>
</gene>